<reference evidence="1" key="2">
    <citation type="journal article" date="2014" name="ISME J.">
        <title>Microbial stratification in low pH oxic and suboxic macroscopic growths along an acid mine drainage.</title>
        <authorList>
            <person name="Mendez-Garcia C."/>
            <person name="Mesa V."/>
            <person name="Sprenger R.R."/>
            <person name="Richter M."/>
            <person name="Diez M.S."/>
            <person name="Solano J."/>
            <person name="Bargiela R."/>
            <person name="Golyshina O.V."/>
            <person name="Manteca A."/>
            <person name="Ramos J.L."/>
            <person name="Gallego J.R."/>
            <person name="Llorente I."/>
            <person name="Martins Dos Santos V.A."/>
            <person name="Jensen O.N."/>
            <person name="Pelaez A.I."/>
            <person name="Sanchez J."/>
            <person name="Ferrer M."/>
        </authorList>
    </citation>
    <scope>NUCLEOTIDE SEQUENCE</scope>
</reference>
<evidence type="ECO:0000313" key="1">
    <source>
        <dbReference type="EMBL" id="EQD51222.1"/>
    </source>
</evidence>
<gene>
    <name evidence="1" type="ORF">B1A_13142</name>
</gene>
<name>T1A2T4_9ZZZZ</name>
<comment type="caution">
    <text evidence="1">The sequence shown here is derived from an EMBL/GenBank/DDBJ whole genome shotgun (WGS) entry which is preliminary data.</text>
</comment>
<protein>
    <submittedName>
        <fullName evidence="1">Uncharacterized protein</fullName>
    </submittedName>
</protein>
<feature type="non-terminal residue" evidence="1">
    <location>
        <position position="139"/>
    </location>
</feature>
<organism evidence="1">
    <name type="scientific">mine drainage metagenome</name>
    <dbReference type="NCBI Taxonomy" id="410659"/>
    <lineage>
        <taxon>unclassified sequences</taxon>
        <taxon>metagenomes</taxon>
        <taxon>ecological metagenomes</taxon>
    </lineage>
</organism>
<proteinExistence type="predicted"/>
<accession>T1A2T4</accession>
<dbReference type="AlphaFoldDB" id="T1A2T4"/>
<dbReference type="EMBL" id="AUZX01009601">
    <property type="protein sequence ID" value="EQD51222.1"/>
    <property type="molecule type" value="Genomic_DNA"/>
</dbReference>
<sequence length="139" mass="15454">MYCPFSANRGNLATHLARYAREPEAAMLALRIEQASRALNASMTLYGSKSVEDLLVAGGLGHLVDELDARLVTEEHVVMDVRRVLVTKGRGWRSTRVVFRGSRDSCAAELRRRATELGNEIGIDGATERLWLRRRGDDG</sequence>
<reference evidence="1" key="1">
    <citation type="submission" date="2013-08" db="EMBL/GenBank/DDBJ databases">
        <authorList>
            <person name="Mendez C."/>
            <person name="Richter M."/>
            <person name="Ferrer M."/>
            <person name="Sanchez J."/>
        </authorList>
    </citation>
    <scope>NUCLEOTIDE SEQUENCE</scope>
</reference>